<dbReference type="CDD" id="cd05931">
    <property type="entry name" value="FAAL"/>
    <property type="match status" value="1"/>
</dbReference>
<reference evidence="4" key="1">
    <citation type="submission" date="2023-07" db="EMBL/GenBank/DDBJ databases">
        <title>Degradation of tert-butanol by M. austroafricanum TBA100.</title>
        <authorList>
            <person name="Helbich S."/>
            <person name="Vainshtein Y."/>
        </authorList>
    </citation>
    <scope>NUCLEOTIDE SEQUENCE</scope>
    <source>
        <strain evidence="4">TBA100</strain>
    </source>
</reference>
<evidence type="ECO:0000259" key="3">
    <source>
        <dbReference type="Pfam" id="PF00501"/>
    </source>
</evidence>
<dbReference type="InterPro" id="IPR045851">
    <property type="entry name" value="AMP-bd_C_sf"/>
</dbReference>
<name>A0ABT8HF80_MYCAO</name>
<evidence type="ECO:0000313" key="4">
    <source>
        <dbReference type="EMBL" id="MDN4519394.1"/>
    </source>
</evidence>
<dbReference type="Gene3D" id="3.30.300.30">
    <property type="match status" value="1"/>
</dbReference>
<dbReference type="InterPro" id="IPR047968">
    <property type="entry name" value="FAAL_FadD32"/>
</dbReference>
<dbReference type="Pfam" id="PF00501">
    <property type="entry name" value="AMP-binding"/>
    <property type="match status" value="1"/>
</dbReference>
<accession>A0ABT8HF80</accession>
<dbReference type="GO" id="GO:0016874">
    <property type="term" value="F:ligase activity"/>
    <property type="evidence" value="ECO:0007669"/>
    <property type="project" value="UniProtKB-KW"/>
</dbReference>
<keyword evidence="5" id="KW-1185">Reference proteome</keyword>
<dbReference type="InterPro" id="IPR042099">
    <property type="entry name" value="ANL_N_sf"/>
</dbReference>
<evidence type="ECO:0000256" key="2">
    <source>
        <dbReference type="ARBA" id="ARBA00022598"/>
    </source>
</evidence>
<dbReference type="RefSeq" id="WP_011782758.1">
    <property type="nucleotide sequence ID" value="NZ_CP070380.1"/>
</dbReference>
<dbReference type="EMBL" id="JAUHTC010000054">
    <property type="protein sequence ID" value="MDN4519394.1"/>
    <property type="molecule type" value="Genomic_DNA"/>
</dbReference>
<dbReference type="NCBIfam" id="NF038339">
    <property type="entry name" value="FAAL_FadD32"/>
    <property type="match status" value="1"/>
</dbReference>
<protein>
    <submittedName>
        <fullName evidence="4">Long-chain-fatty-acid--AMP ligase FadD32</fullName>
    </submittedName>
</protein>
<gene>
    <name evidence="4" type="primary">fadD32</name>
    <name evidence="4" type="ORF">QYF68_16435</name>
</gene>
<dbReference type="Proteomes" id="UP001172687">
    <property type="component" value="Unassembled WGS sequence"/>
</dbReference>
<dbReference type="SUPFAM" id="SSF56801">
    <property type="entry name" value="Acetyl-CoA synthetase-like"/>
    <property type="match status" value="1"/>
</dbReference>
<evidence type="ECO:0000313" key="5">
    <source>
        <dbReference type="Proteomes" id="UP001172687"/>
    </source>
</evidence>
<sequence>MAFHNPFIKDGLIKFPDNGSLVKHVERWAKVRGDKVAYRFLDFSTERDGIARDLTWADFGARNRAVAARLQQVTEPGDRVAILCPQNLEYLVAFFGTLYSGRIAVPLFDPNEPGHVGRLHAVLDNCTPSAILTTTEAAEGVRKFFRTRPANQRPRVIAVDAVPVEVGATWEPVDVTHDTIAYLQYTSGSTRIPTGVQITHLNLATNVVQVIEALQGEEGDRGVSWLPFFHDMGLITVLLPTVIGHYVEFMTPAAFVRRPGRWIRAMARKEGDTGGTISVAPNFAFDHAAARGVPKDGEEPLDLSNVKAVLNGSEPISAATVRRFNEAFGPFGFQPQAIKPSYGLAEATLFVSTTPSNESPKIISVDRDELNAHRFVEVPDDSPKAVAQAGAGKVGVAEWAVIVDAETASELPDGQIGEIWISGQNMGTGYWNKPEETIATFHNTLKSRTTPSHAQGATDDATWVRTGDYGAYHDGELYITGRVKDLVIIDGRNHYPQDLEYSAQEATKALRTGYVAAFSVPANQLPDEVFDDSHAGLKRDPDDTSEQLVIVGERAPGAHKLDMGPIADDIRAAIAVRHGVTVRDVLLTPAGAIPRTSSGKIGRRACRSAYLDGSLRAGKVANAFPDETD</sequence>
<dbReference type="PANTHER" id="PTHR22754">
    <property type="entry name" value="DISCO-INTERACTING PROTEIN 2 DIP2 -RELATED"/>
    <property type="match status" value="1"/>
</dbReference>
<dbReference type="InterPro" id="IPR000873">
    <property type="entry name" value="AMP-dep_synth/lig_dom"/>
</dbReference>
<feature type="domain" description="AMP-dependent synthetase/ligase" evidence="3">
    <location>
        <begin position="26"/>
        <end position="431"/>
    </location>
</feature>
<dbReference type="PANTHER" id="PTHR22754:SF32">
    <property type="entry name" value="DISCO-INTERACTING PROTEIN 2"/>
    <property type="match status" value="1"/>
</dbReference>
<comment type="caution">
    <text evidence="4">The sequence shown here is derived from an EMBL/GenBank/DDBJ whole genome shotgun (WGS) entry which is preliminary data.</text>
</comment>
<organism evidence="4 5">
    <name type="scientific">Mycolicibacterium austroafricanum</name>
    <name type="common">Mycobacterium austroafricanum</name>
    <dbReference type="NCBI Taxonomy" id="39687"/>
    <lineage>
        <taxon>Bacteria</taxon>
        <taxon>Bacillati</taxon>
        <taxon>Actinomycetota</taxon>
        <taxon>Actinomycetes</taxon>
        <taxon>Mycobacteriales</taxon>
        <taxon>Mycobacteriaceae</taxon>
        <taxon>Mycolicibacterium</taxon>
    </lineage>
</organism>
<comment type="similarity">
    <text evidence="1">Belongs to the ATP-dependent AMP-binding enzyme family.</text>
</comment>
<evidence type="ECO:0000256" key="1">
    <source>
        <dbReference type="ARBA" id="ARBA00006432"/>
    </source>
</evidence>
<keyword evidence="2 4" id="KW-0436">Ligase</keyword>
<dbReference type="Gene3D" id="3.40.50.12780">
    <property type="entry name" value="N-terminal domain of ligase-like"/>
    <property type="match status" value="1"/>
</dbReference>
<proteinExistence type="inferred from homology"/>
<dbReference type="InterPro" id="IPR040097">
    <property type="entry name" value="FAAL/FAAC"/>
</dbReference>